<accession>A0ABV2RHG2</accession>
<gene>
    <name evidence="1" type="ORF">ABIF63_000345</name>
</gene>
<evidence type="ECO:0000313" key="1">
    <source>
        <dbReference type="EMBL" id="MET4716242.1"/>
    </source>
</evidence>
<keyword evidence="2" id="KW-1185">Reference proteome</keyword>
<dbReference type="EMBL" id="JBEPTQ010000001">
    <property type="protein sequence ID" value="MET4716242.1"/>
    <property type="molecule type" value="Genomic_DNA"/>
</dbReference>
<evidence type="ECO:0000313" key="2">
    <source>
        <dbReference type="Proteomes" id="UP001549291"/>
    </source>
</evidence>
<proteinExistence type="predicted"/>
<comment type="caution">
    <text evidence="1">The sequence shown here is derived from an EMBL/GenBank/DDBJ whole genome shotgun (WGS) entry which is preliminary data.</text>
</comment>
<sequence>MRSSPSIVPADRLDRDIYLVLEDSGARRLRLARDG</sequence>
<name>A0ABV2RHG2_BRAJP</name>
<reference evidence="1 2" key="1">
    <citation type="submission" date="2024-06" db="EMBL/GenBank/DDBJ databases">
        <title>Genomic Encyclopedia of Type Strains, Phase V (KMG-V): Genome sequencing to study the core and pangenomes of soil and plant-associated prokaryotes.</title>
        <authorList>
            <person name="Whitman W."/>
        </authorList>
    </citation>
    <scope>NUCLEOTIDE SEQUENCE [LARGE SCALE GENOMIC DNA]</scope>
    <source>
        <strain evidence="1 2">USDA 160</strain>
    </source>
</reference>
<organism evidence="1 2">
    <name type="scientific">Bradyrhizobium japonicum</name>
    <dbReference type="NCBI Taxonomy" id="375"/>
    <lineage>
        <taxon>Bacteria</taxon>
        <taxon>Pseudomonadati</taxon>
        <taxon>Pseudomonadota</taxon>
        <taxon>Alphaproteobacteria</taxon>
        <taxon>Hyphomicrobiales</taxon>
        <taxon>Nitrobacteraceae</taxon>
        <taxon>Bradyrhizobium</taxon>
    </lineage>
</organism>
<protein>
    <submittedName>
        <fullName evidence="1">Uncharacterized protein</fullName>
    </submittedName>
</protein>
<dbReference type="Proteomes" id="UP001549291">
    <property type="component" value="Unassembled WGS sequence"/>
</dbReference>